<sequence length="798" mass="88237">MDAKPEAMSDVEKASFEEPSTASVSDTGGAEKVVDHQIAEEHDHEIKYRTCSWQKTAALLFSEYICLAILSFPWSYSVLGMAPGVIVTIAVAASVQYTSLILWRFCLKHPEVRDVCDIGKILFGGSQLAYNITALFFILNNIFIQALHCLVGAKLLNTLTNGRAACTVVWSLVTAVVCFFVSLPRPLAQMSALGLFSAITMGIAVLLSMIFAGVQDHPFGYIVGQVPLVTRLPVKGTTYVAGMSAFLNITYTFVGQITLPSFIAEMKNPKDFPKALWAVTIAEVVVFTLCGAIVYNYVGNQYMTAPAFGSLALPYKKIAFSFAIPTIIFLGSLYASVSARFVFFRLFRNSKHRHSNTVIGWSVWAGIIAILWALAFVIAEVIPFFSDMLSLMSSLFDSWFGFVFWGMAYLTFYPGAKKWAGFWRSFETLLNYAIILLGFYVLVAGTYTSVKSIIIDFNGQKVFSCRPTMVPAPNTLFKSLEPFGPVDETAHIGTIFPSDSVQLSAFLNAGNSDELIHDLATLVAHRGVVFFKNQDLTIQQQKELGLRLGQLSGRPAESSLHKHPVSEDTPELGADTSVISSSGGIARAGYVPNIRASFGWHADITFEPVPSDYAILKMHTLPQVGGDTLWASAYEAYDRLSPALQRFLEGLTAEHDGNFFHNTAKQLGVAIQKDRGNPANNGEDLRAIHPVVRTNPVTGYKGLFVNKSFTKRIIELHPEESDTLLDYLFRQVSENHDLQVRYKWGINDVAIWDNRSTFHTATNDYSAHRQGNRVVGIGEKPYFDPASKSRRSELKLTF</sequence>
<evidence type="ECO:0000313" key="1">
    <source>
        <dbReference type="EMBL" id="KAJ3539772.1"/>
    </source>
</evidence>
<organism evidence="1 2">
    <name type="scientific">Phlebia brevispora</name>
    <dbReference type="NCBI Taxonomy" id="194682"/>
    <lineage>
        <taxon>Eukaryota</taxon>
        <taxon>Fungi</taxon>
        <taxon>Dikarya</taxon>
        <taxon>Basidiomycota</taxon>
        <taxon>Agaricomycotina</taxon>
        <taxon>Agaricomycetes</taxon>
        <taxon>Polyporales</taxon>
        <taxon>Meruliaceae</taxon>
        <taxon>Phlebia</taxon>
    </lineage>
</organism>
<evidence type="ECO:0000313" key="2">
    <source>
        <dbReference type="Proteomes" id="UP001148662"/>
    </source>
</evidence>
<dbReference type="Proteomes" id="UP001148662">
    <property type="component" value="Unassembled WGS sequence"/>
</dbReference>
<accession>A0ACC1SH98</accession>
<comment type="caution">
    <text evidence="1">The sequence shown here is derived from an EMBL/GenBank/DDBJ whole genome shotgun (WGS) entry which is preliminary data.</text>
</comment>
<protein>
    <submittedName>
        <fullName evidence="1">Uncharacterized protein</fullName>
    </submittedName>
</protein>
<proteinExistence type="predicted"/>
<reference evidence="1" key="1">
    <citation type="submission" date="2022-07" db="EMBL/GenBank/DDBJ databases">
        <title>Genome Sequence of Phlebia brevispora.</title>
        <authorList>
            <person name="Buettner E."/>
        </authorList>
    </citation>
    <scope>NUCLEOTIDE SEQUENCE</scope>
    <source>
        <strain evidence="1">MPL23</strain>
    </source>
</reference>
<name>A0ACC1SH98_9APHY</name>
<dbReference type="EMBL" id="JANHOG010001283">
    <property type="protein sequence ID" value="KAJ3539772.1"/>
    <property type="molecule type" value="Genomic_DNA"/>
</dbReference>
<keyword evidence="2" id="KW-1185">Reference proteome</keyword>
<gene>
    <name evidence="1" type="ORF">NM688_g6317</name>
</gene>